<dbReference type="GO" id="GO:0005886">
    <property type="term" value="C:plasma membrane"/>
    <property type="evidence" value="ECO:0007669"/>
    <property type="project" value="TreeGrafter"/>
</dbReference>
<dbReference type="Pfam" id="PF13853">
    <property type="entry name" value="7tm_4"/>
    <property type="match status" value="1"/>
</dbReference>
<keyword evidence="6" id="KW-0472">Membrane</keyword>
<dbReference type="Gene3D" id="1.20.1070.10">
    <property type="entry name" value="Rhodopsin 7-helix transmembrane proteins"/>
    <property type="match status" value="1"/>
</dbReference>
<feature type="signal peptide" evidence="8">
    <location>
        <begin position="1"/>
        <end position="16"/>
    </location>
</feature>
<name>A0A151PFT2_ALLMI</name>
<dbReference type="AlphaFoldDB" id="A0A151PFT2"/>
<evidence type="ECO:0000313" key="10">
    <source>
        <dbReference type="EMBL" id="KYO47951.1"/>
    </source>
</evidence>
<organism evidence="10 11">
    <name type="scientific">Alligator mississippiensis</name>
    <name type="common">American alligator</name>
    <dbReference type="NCBI Taxonomy" id="8496"/>
    <lineage>
        <taxon>Eukaryota</taxon>
        <taxon>Metazoa</taxon>
        <taxon>Chordata</taxon>
        <taxon>Craniata</taxon>
        <taxon>Vertebrata</taxon>
        <taxon>Euteleostomi</taxon>
        <taxon>Archelosauria</taxon>
        <taxon>Archosauria</taxon>
        <taxon>Crocodylia</taxon>
        <taxon>Alligatoridae</taxon>
        <taxon>Alligatorinae</taxon>
        <taxon>Alligator</taxon>
    </lineage>
</organism>
<protein>
    <recommendedName>
        <fullName evidence="9">G-protein coupled receptors family 1 profile domain-containing protein</fullName>
    </recommendedName>
</protein>
<dbReference type="InterPro" id="IPR017452">
    <property type="entry name" value="GPCR_Rhodpsn_7TM"/>
</dbReference>
<evidence type="ECO:0000256" key="6">
    <source>
        <dbReference type="ARBA" id="ARBA00023136"/>
    </source>
</evidence>
<evidence type="ECO:0000256" key="3">
    <source>
        <dbReference type="ARBA" id="ARBA00022692"/>
    </source>
</evidence>
<keyword evidence="11" id="KW-1185">Reference proteome</keyword>
<reference evidence="10 11" key="1">
    <citation type="journal article" date="2012" name="Genome Biol.">
        <title>Sequencing three crocodilian genomes to illuminate the evolution of archosaurs and amniotes.</title>
        <authorList>
            <person name="St John J.A."/>
            <person name="Braun E.L."/>
            <person name="Isberg S.R."/>
            <person name="Miles L.G."/>
            <person name="Chong A.Y."/>
            <person name="Gongora J."/>
            <person name="Dalzell P."/>
            <person name="Moran C."/>
            <person name="Bed'hom B."/>
            <person name="Abzhanov A."/>
            <person name="Burgess S.C."/>
            <person name="Cooksey A.M."/>
            <person name="Castoe T.A."/>
            <person name="Crawford N.G."/>
            <person name="Densmore L.D."/>
            <person name="Drew J.C."/>
            <person name="Edwards S.V."/>
            <person name="Faircloth B.C."/>
            <person name="Fujita M.K."/>
            <person name="Greenwold M.J."/>
            <person name="Hoffmann F.G."/>
            <person name="Howard J.M."/>
            <person name="Iguchi T."/>
            <person name="Janes D.E."/>
            <person name="Khan S.Y."/>
            <person name="Kohno S."/>
            <person name="de Koning A.J."/>
            <person name="Lance S.L."/>
            <person name="McCarthy F.M."/>
            <person name="McCormack J.E."/>
            <person name="Merchant M.E."/>
            <person name="Peterson D.G."/>
            <person name="Pollock D.D."/>
            <person name="Pourmand N."/>
            <person name="Raney B.J."/>
            <person name="Roessler K.A."/>
            <person name="Sanford J.R."/>
            <person name="Sawyer R.H."/>
            <person name="Schmidt C.J."/>
            <person name="Triplett E.W."/>
            <person name="Tuberville T.D."/>
            <person name="Venegas-Anaya M."/>
            <person name="Howard J.T."/>
            <person name="Jarvis E.D."/>
            <person name="Guillette L.J.Jr."/>
            <person name="Glenn T.C."/>
            <person name="Green R.E."/>
            <person name="Ray D.A."/>
        </authorList>
    </citation>
    <scope>NUCLEOTIDE SEQUENCE [LARGE SCALE GENOMIC DNA]</scope>
    <source>
        <strain evidence="10">KSC_2009_1</strain>
    </source>
</reference>
<dbReference type="InterPro" id="IPR000725">
    <property type="entry name" value="Olfact_rcpt"/>
</dbReference>
<feature type="domain" description="G-protein coupled receptors family 1 profile" evidence="9">
    <location>
        <begin position="1"/>
        <end position="92"/>
    </location>
</feature>
<evidence type="ECO:0000256" key="1">
    <source>
        <dbReference type="ARBA" id="ARBA00004141"/>
    </source>
</evidence>
<feature type="chain" id="PRO_5007586991" description="G-protein coupled receptors family 1 profile domain-containing protein" evidence="8">
    <location>
        <begin position="17"/>
        <end position="92"/>
    </location>
</feature>
<accession>A0A151PFT2</accession>
<dbReference type="InterPro" id="IPR050402">
    <property type="entry name" value="OR51/52/56-like"/>
</dbReference>
<evidence type="ECO:0000256" key="2">
    <source>
        <dbReference type="ARBA" id="ARBA00022606"/>
    </source>
</evidence>
<comment type="caution">
    <text evidence="10">The sequence shown here is derived from an EMBL/GenBank/DDBJ whole genome shotgun (WGS) entry which is preliminary data.</text>
</comment>
<dbReference type="PROSITE" id="PS50262">
    <property type="entry name" value="G_PROTEIN_RECEP_F1_2"/>
    <property type="match status" value="1"/>
</dbReference>
<comment type="subcellular location">
    <subcellularLocation>
        <location evidence="1">Membrane</location>
        <topology evidence="1">Multi-pass membrane protein</topology>
    </subcellularLocation>
</comment>
<evidence type="ECO:0000256" key="5">
    <source>
        <dbReference type="ARBA" id="ARBA00022989"/>
    </source>
</evidence>
<keyword evidence="8" id="KW-0732">Signal</keyword>
<sequence length="92" mass="10335">MYLLLAMLAITDLVLSTSTVPKMLGFFWLDSREIGFHACLAQMFFSHAFSTVESDILMVMALDNYIAICYPLRHSSIHSIPMTKTIGSLMLT</sequence>
<evidence type="ECO:0000313" key="11">
    <source>
        <dbReference type="Proteomes" id="UP000050525"/>
    </source>
</evidence>
<keyword evidence="7" id="KW-0807">Transducer</keyword>
<dbReference type="Proteomes" id="UP000050525">
    <property type="component" value="Unassembled WGS sequence"/>
</dbReference>
<dbReference type="SUPFAM" id="SSF81321">
    <property type="entry name" value="Family A G protein-coupled receptor-like"/>
    <property type="match status" value="1"/>
</dbReference>
<dbReference type="GO" id="GO:0007186">
    <property type="term" value="P:G protein-coupled receptor signaling pathway"/>
    <property type="evidence" value="ECO:0007669"/>
    <property type="project" value="InterPro"/>
</dbReference>
<evidence type="ECO:0000256" key="4">
    <source>
        <dbReference type="ARBA" id="ARBA00022725"/>
    </source>
</evidence>
<evidence type="ECO:0000256" key="7">
    <source>
        <dbReference type="ARBA" id="ARBA00023224"/>
    </source>
</evidence>
<keyword evidence="5" id="KW-1133">Transmembrane helix</keyword>
<dbReference type="GO" id="GO:0004984">
    <property type="term" value="F:olfactory receptor activity"/>
    <property type="evidence" value="ECO:0007669"/>
    <property type="project" value="InterPro"/>
</dbReference>
<dbReference type="STRING" id="8496.A0A151PFT2"/>
<dbReference type="PANTHER" id="PTHR26450">
    <property type="entry name" value="OLFACTORY RECEPTOR 56B1-RELATED"/>
    <property type="match status" value="1"/>
</dbReference>
<keyword evidence="2" id="KW-0716">Sensory transduction</keyword>
<dbReference type="EMBL" id="AKHW03000280">
    <property type="protein sequence ID" value="KYO47951.1"/>
    <property type="molecule type" value="Genomic_DNA"/>
</dbReference>
<evidence type="ECO:0000256" key="8">
    <source>
        <dbReference type="SAM" id="SignalP"/>
    </source>
</evidence>
<evidence type="ECO:0000259" key="9">
    <source>
        <dbReference type="PROSITE" id="PS50262"/>
    </source>
</evidence>
<keyword evidence="3" id="KW-0812">Transmembrane</keyword>
<proteinExistence type="predicted"/>
<dbReference type="PANTHER" id="PTHR26450:SF156">
    <property type="entry name" value="OLFACTORY RECEPTOR 52R1"/>
    <property type="match status" value="1"/>
</dbReference>
<gene>
    <name evidence="10" type="ORF">Y1Q_0012750</name>
</gene>
<keyword evidence="4" id="KW-0552">Olfaction</keyword>